<evidence type="ECO:0000256" key="4">
    <source>
        <dbReference type="ARBA" id="ARBA00023163"/>
    </source>
</evidence>
<reference evidence="9 10" key="1">
    <citation type="submission" date="2017-01" db="EMBL/GenBank/DDBJ databases">
        <title>Draft genome sequence of Bacillus oleronius.</title>
        <authorList>
            <person name="Allam M."/>
        </authorList>
    </citation>
    <scope>NUCLEOTIDE SEQUENCE [LARGE SCALE GENOMIC DNA]</scope>
    <source>
        <strain evidence="9 10">DSM 9356</strain>
    </source>
</reference>
<evidence type="ECO:0000256" key="3">
    <source>
        <dbReference type="ARBA" id="ARBA00023125"/>
    </source>
</evidence>
<accession>A0A8E2LG86</accession>
<evidence type="ECO:0000256" key="5">
    <source>
        <dbReference type="ARBA" id="ARBA00049656"/>
    </source>
</evidence>
<dbReference type="EMBL" id="JAROYP010000026">
    <property type="protein sequence ID" value="MDH5164218.1"/>
    <property type="molecule type" value="Genomic_DNA"/>
</dbReference>
<keyword evidence="4" id="KW-0804">Transcription</keyword>
<dbReference type="Pfam" id="PF00156">
    <property type="entry name" value="Pribosyltran"/>
    <property type="match status" value="1"/>
</dbReference>
<evidence type="ECO:0000256" key="1">
    <source>
        <dbReference type="ARBA" id="ARBA00011738"/>
    </source>
</evidence>
<comment type="similarity">
    <text evidence="5">Belongs to the purine/pyrimidine phosphoribosyltransferase family. PurR subfamily.</text>
</comment>
<dbReference type="InterPro" id="IPR036388">
    <property type="entry name" value="WH-like_DNA-bd_sf"/>
</dbReference>
<reference evidence="8" key="2">
    <citation type="submission" date="2023-03" db="EMBL/GenBank/DDBJ databases">
        <title>Bacterial isolates from washroom surfaces on a university campus.</title>
        <authorList>
            <person name="Holman D.B."/>
            <person name="Gzyl K.E."/>
            <person name="Taheri A.E."/>
        </authorList>
    </citation>
    <scope>NUCLEOTIDE SEQUENCE</scope>
    <source>
        <strain evidence="8">RD03</strain>
    </source>
</reference>
<dbReference type="AlphaFoldDB" id="A0A8E2LG86"/>
<dbReference type="InterPro" id="IPR050118">
    <property type="entry name" value="Pur/Pyrimidine_PRTase"/>
</dbReference>
<evidence type="ECO:0000259" key="7">
    <source>
        <dbReference type="Pfam" id="PF09182"/>
    </source>
</evidence>
<dbReference type="Gene3D" id="1.10.10.10">
    <property type="entry name" value="Winged helix-like DNA-binding domain superfamily/Winged helix DNA-binding domain"/>
    <property type="match status" value="1"/>
</dbReference>
<evidence type="ECO:0000259" key="6">
    <source>
        <dbReference type="Pfam" id="PF00156"/>
    </source>
</evidence>
<evidence type="ECO:0000256" key="2">
    <source>
        <dbReference type="ARBA" id="ARBA00023015"/>
    </source>
</evidence>
<dbReference type="SUPFAM" id="SSF46785">
    <property type="entry name" value="Winged helix' DNA-binding domain"/>
    <property type="match status" value="1"/>
</dbReference>
<dbReference type="InterPro" id="IPR010078">
    <property type="entry name" value="PurR_Bsub"/>
</dbReference>
<dbReference type="Proteomes" id="UP000189761">
    <property type="component" value="Unassembled WGS sequence"/>
</dbReference>
<dbReference type="InterPro" id="IPR029057">
    <property type="entry name" value="PRTase-like"/>
</dbReference>
<evidence type="ECO:0000313" key="10">
    <source>
        <dbReference type="Proteomes" id="UP000189761"/>
    </source>
</evidence>
<dbReference type="GO" id="GO:0045982">
    <property type="term" value="P:negative regulation of purine nucleobase metabolic process"/>
    <property type="evidence" value="ECO:0007669"/>
    <property type="project" value="InterPro"/>
</dbReference>
<feature type="domain" description="Bacterial purine repressor N-terminal" evidence="7">
    <location>
        <begin position="4"/>
        <end position="72"/>
    </location>
</feature>
<keyword evidence="2" id="KW-0805">Transcription regulation</keyword>
<dbReference type="CDD" id="cd06223">
    <property type="entry name" value="PRTases_typeI"/>
    <property type="match status" value="1"/>
</dbReference>
<name>A0A8E2LG86_9BACI</name>
<keyword evidence="10" id="KW-1185">Reference proteome</keyword>
<keyword evidence="3" id="KW-0238">DNA-binding</keyword>
<dbReference type="GO" id="GO:0003677">
    <property type="term" value="F:DNA binding"/>
    <property type="evidence" value="ECO:0007669"/>
    <property type="project" value="UniProtKB-KW"/>
</dbReference>
<dbReference type="Proteomes" id="UP001159179">
    <property type="component" value="Unassembled WGS sequence"/>
</dbReference>
<dbReference type="RefSeq" id="WP_078109485.1">
    <property type="nucleotide sequence ID" value="NZ_CP065424.1"/>
</dbReference>
<dbReference type="NCBIfam" id="TIGR01743">
    <property type="entry name" value="purR_Bsub"/>
    <property type="match status" value="1"/>
</dbReference>
<dbReference type="SUPFAM" id="SSF53271">
    <property type="entry name" value="PRTase-like"/>
    <property type="match status" value="1"/>
</dbReference>
<comment type="subunit">
    <text evidence="1">Homodimer.</text>
</comment>
<organism evidence="9 10">
    <name type="scientific">Heyndrickxia oleronia</name>
    <dbReference type="NCBI Taxonomy" id="38875"/>
    <lineage>
        <taxon>Bacteria</taxon>
        <taxon>Bacillati</taxon>
        <taxon>Bacillota</taxon>
        <taxon>Bacilli</taxon>
        <taxon>Bacillales</taxon>
        <taxon>Bacillaceae</taxon>
        <taxon>Heyndrickxia</taxon>
    </lineage>
</organism>
<dbReference type="InterPro" id="IPR015265">
    <property type="entry name" value="PuR_N"/>
</dbReference>
<protein>
    <submittedName>
        <fullName evidence="9">Pur operon repressor</fullName>
    </submittedName>
</protein>
<dbReference type="Gene3D" id="3.40.50.2020">
    <property type="match status" value="1"/>
</dbReference>
<proteinExistence type="inferred from homology"/>
<dbReference type="GO" id="GO:0045892">
    <property type="term" value="P:negative regulation of DNA-templated transcription"/>
    <property type="evidence" value="ECO:0007669"/>
    <property type="project" value="InterPro"/>
</dbReference>
<comment type="caution">
    <text evidence="9">The sequence shown here is derived from an EMBL/GenBank/DDBJ whole genome shotgun (WGS) entry which is preliminary data.</text>
</comment>
<sequence>MKFRRSERLIDMTHYLLERPKELVSLTFFSERYESAKSSISEDLAIIKETFERQGIGTLQTIPGAAGGVKYISHMKEEAARGIIAELCQLIADPERLLPGGYLYLTDLIGNPQIVSKVGKLLASSFANKDIDVIMTVATKGIPIAHAAASYLNVPVVIVRRDSKVTEGSTVSINYVSGSSKRIQTMVLSKRSLNEGARVLIVDDFMKAGGTVNGMVNLLEEFNATLAGIAVLLESEEAEERLVDDYVSLVKLMDVDVKEKKIRVVEGNYFLQSKGDI</sequence>
<dbReference type="InterPro" id="IPR000836">
    <property type="entry name" value="PRTase_dom"/>
</dbReference>
<dbReference type="PANTHER" id="PTHR43864">
    <property type="entry name" value="HYPOXANTHINE/GUANINE PHOSPHORIBOSYLTRANSFERASE"/>
    <property type="match status" value="1"/>
</dbReference>
<dbReference type="PANTHER" id="PTHR43864:SF2">
    <property type="entry name" value="PUR OPERON REPRESSOR"/>
    <property type="match status" value="1"/>
</dbReference>
<dbReference type="InterPro" id="IPR036390">
    <property type="entry name" value="WH_DNA-bd_sf"/>
</dbReference>
<evidence type="ECO:0000313" key="8">
    <source>
        <dbReference type="EMBL" id="MDH5164218.1"/>
    </source>
</evidence>
<dbReference type="Pfam" id="PF09182">
    <property type="entry name" value="PuR_N"/>
    <property type="match status" value="1"/>
</dbReference>
<gene>
    <name evidence="8" type="primary">purR</name>
    <name evidence="9" type="ORF">BWZ43_04020</name>
    <name evidence="8" type="ORF">P5X88_25115</name>
</gene>
<evidence type="ECO:0000313" key="9">
    <source>
        <dbReference type="EMBL" id="OOP69667.1"/>
    </source>
</evidence>
<dbReference type="EMBL" id="MTLA01000042">
    <property type="protein sequence ID" value="OOP69667.1"/>
    <property type="molecule type" value="Genomic_DNA"/>
</dbReference>
<feature type="domain" description="Phosphoribosyltransferase" evidence="6">
    <location>
        <begin position="111"/>
        <end position="256"/>
    </location>
</feature>